<feature type="compositionally biased region" description="Basic and acidic residues" evidence="7">
    <location>
        <begin position="1475"/>
        <end position="1484"/>
    </location>
</feature>
<dbReference type="SUPFAM" id="SSF56204">
    <property type="entry name" value="Hect, E3 ligase catalytic domain"/>
    <property type="match status" value="1"/>
</dbReference>
<evidence type="ECO:0000256" key="4">
    <source>
        <dbReference type="ARBA" id="ARBA00022833"/>
    </source>
</evidence>
<dbReference type="Gene3D" id="3.90.1750.10">
    <property type="entry name" value="Hect, E3 ligase catalytic domains"/>
    <property type="match status" value="1"/>
</dbReference>
<feature type="compositionally biased region" description="Low complexity" evidence="7">
    <location>
        <begin position="1537"/>
        <end position="1550"/>
    </location>
</feature>
<feature type="zinc finger region" description="UBR-type" evidence="6">
    <location>
        <begin position="1089"/>
        <end position="1173"/>
    </location>
</feature>
<dbReference type="Pfam" id="PF00632">
    <property type="entry name" value="HECT"/>
    <property type="match status" value="1"/>
</dbReference>
<feature type="domain" description="UBR-type" evidence="9">
    <location>
        <begin position="1089"/>
        <end position="1173"/>
    </location>
</feature>
<evidence type="ECO:0000256" key="1">
    <source>
        <dbReference type="ARBA" id="ARBA00022723"/>
    </source>
</evidence>
<evidence type="ECO:0000256" key="3">
    <source>
        <dbReference type="ARBA" id="ARBA00022786"/>
    </source>
</evidence>
<dbReference type="CDD" id="cd19675">
    <property type="entry name" value="UBR-box_UBR5"/>
    <property type="match status" value="1"/>
</dbReference>
<feature type="compositionally biased region" description="Polar residues" evidence="7">
    <location>
        <begin position="1596"/>
        <end position="1607"/>
    </location>
</feature>
<evidence type="ECO:0000256" key="6">
    <source>
        <dbReference type="PROSITE-ProRule" id="PRU00508"/>
    </source>
</evidence>
<dbReference type="Gene3D" id="1.10.8.10">
    <property type="entry name" value="DNA helicase RuvA subunit, C-terminal domain"/>
    <property type="match status" value="1"/>
</dbReference>
<dbReference type="Gene3D" id="2.130.10.30">
    <property type="entry name" value="Regulator of chromosome condensation 1/beta-lactamase-inhibitor protein II"/>
    <property type="match status" value="1"/>
</dbReference>
<dbReference type="FunFam" id="1.10.8.10:FF:000009">
    <property type="entry name" value="Putative E3 ubiquitin-protein ligase UBR5"/>
    <property type="match status" value="1"/>
</dbReference>
<keyword evidence="3 5" id="KW-0833">Ubl conjugation pathway</keyword>
<sequence length="2735" mass="299301">MGLRLLVHPLPCPDDQFVERLKEFAEKINKYGQTPPAFISAFKSPIKQAAVGPSHMAFLLEDGRVCRISFFILADRMDSSKGDGGKGGKGPSGSSGTTASRNLSRSRVSARMRTGGRPPPRGTSSFGTSGVIMGSSRPVYVPDELVTQAQVVLQGKSRNVIIRELQRTNLDVNLAVNNLLSRDDEDNEPDDDSQESYVPEDLISLLDPGGTGGFHADNGGNGAGPSVIIDADAMFSEDMFGYTSSFRNRSARPRTDRDASSGSERENSNMLRWRDRQYFGPRRWLESALRDSGWLDREPSAVKQSESKISVKKAEPSNVSPLWWSDEVEFWPERGYPHPVKFTQIAAMHSELIAISSSGHIYQWRWSEPEPFRHPENPILHHPRTALLCLTNEKIILISSSQIRVTVVAESGRIATWLDDSVVHATGTHRLEHSATFFSELSGLRVSQIHTSSLFTVAKLENDELYWWGVLPFNQRNRLWERYKTKTKKLGSHNGGEITTNSMVCMRNGPLYHAGAIGFCIVNGVPKVGQLLGSVWNMSETCRVKVITPPIPPPLIPAPVHDKKSSSTERAPSDKTDMPPPPSPASSTCSEASFAGSYKRKKSQVQKELDINEEESWHIKDVVFVEDVKNLPVGKVVKIDGQYAAVKFAGKDQKETEDPMSLLLECRLMRKDDLQVVKPGGQSRIPDCFVKSPRRISTSDRGQIIALTVDSQWVHTIVRNKNRFSYNVLDLSTGKVEQENVLPTDVSAFSGLDLKNISLHIWAEENLPLILDGNGTIFPITRDNTESLREPSLLDLPPIRCFAFGSQSLHGTGNGAAKTHAALSLFVFQSLSLIPKILTCDIDGVNSVLQSIEQDQRMVQSVLNERCDGGRNIIHACVSLCSPLSNKDMDVDNPGSTPSSPAIGTGDSLETLGSRGFSLREMMRRAASSSNRSPGIAGREPENQGGDEEPIPTFTWPPEPSPALVSGDEEGNAKNPSGAASVSEPHKRRANSLSALRAIFDCPAVSPHIRQLLSTKDSSGNTPFMQAIAARAYPAALLILDTAERIANSSLSPELVSGETRKSSLQNLLYPAAKGNGDDSPLYVLCSNDTCSFTWTGAEHINQDIFECRTCGLTGSLCCCTECARVCHKGHDCKLKRTSPTAYCDCWEKCKCKALIAGNQTVRYGLLCRLISDTDLVSLPNSRGENILLFLVQTVGRQLTEQRQYRPSRSRSSRKNAIGDGDLDVPDHDLEPPRFAKRALERLLGEWTAVSSMLKSGVKEETLNSNSAVADDAAYLQSQAGSSQLDKFTHCLLVKCPIELLETLLNTMIRELQKFNKPEEKNEVRNTVRRFVGSVVRVFVIYSIELAPVAGKKKGSASGISQPLMKCRRVFQSLAALSIESLCEAADSLIAPVRMGVVRPTLPFPLTNSNAEAIQGTEELFSIDPLYRPGQGDEIPSDSELPPSQSRGGAASDIQSLHQDLHEDLEPMEVEDNETSDREDGGDRGDDEEGNPDRQRGNDSDMDLDLLAAETESESEDGDNQSTHTQDNVSIQRSVQTGATAGSDAGTGVASLALFSEDDSAESSAVETEVSDNGDSDDNNDEETSMVEEQLERRVPTTSSNMRSSLAPSIQWAVRPNGQEAGASAGAPPAGSVPTSGARSGTSGGLIYMDPLSVRRPVPPPSGAVQDPTISTTAVCLSRAFGLVIRQIADILAGLPDYPSFEPAACGVRSLELALQDMIHLQRLLANRLKDTWDWLVTVMDSTEAQLRFGTALSNAAGLTGASQLRAQRARFQNVPSAISTLGAPARDTLDPFSVRRDFLSYCLSLMRSQSSEHADALPVLDVSSLKHIAYVFDALIYYMRSGVDVQSEGANEPGCEELYVDSWVEQDENENADLDDEVSHAFESEREDDNRGKKHAFFRRSESTLCLGCSAQDPIKTPMIEALPLAEQPQLLHPGCRREELFGTPVQSVATAWIDPGGSRLDAAPVKLGLSRFEAEKADDIFGGTPVRPPPPYPGSSGESERRKEEESSHPPSERQSTPLVTDEVAGTSALDVSPARAPIIVSPKRMTSTPPDSAERPPVKSVIVRAGSAQPSSDSPRVVNVGSVNESQQGETSSGRLSNSLIPDIGGDDHSSTPPINPEVSAHVTVETTRQKPKPVWAFDFGKSIPSDMLLGRWRLSLDLFGRVFVKDVGAESGSVIAELGGFHVKEARFRRDMEKIRNSQQKDIQLLKLERDRNALLFQTFKELNTQYNNNYRRSTPSQPPLAASRVKVTFKDEPGEGSGVARSFYTTICEALLSPEPLPSLESAQVGSLSKTSLGIVKKKGRLGTDSARKPSSSTKIRRTLNPDARPFTPGDSAATEAIGEHMSHLVNNCITELLVKAKSSSKDYWHALGVADPSDFGASGIRRWIEDACRSQTTREPVREISNEVSALDLDVFNLSNYYKKLSDEGEERTDDSSSLFFMPGKRGFYSPRQGKASPERLNAFRNVGRLIGVCLLQNELCPLPLNRHVIKAVLGRTIRFHDLAFYDPLMYESLRKMLHDSGTHDGELISSLGLTFSVDLSPEEGGGSYPLVPGGGNIGVTSQNIFSYVRRYAQYRMVKTQAKALDAIRSGVLDVIPGSTLDGLTAEDFRLLLNGVGDIDVQTLISFTSFNDESGESAERLLRFKKWFWAVVEKMNNRERQDLVYFWTGSPAMPASEEGFQPMPSITVRPADDFHLPTANTCISRLYVPMYSSRAILRSKLLLAIRTKNFGFV</sequence>
<dbReference type="InterPro" id="IPR000569">
    <property type="entry name" value="HECT_dom"/>
</dbReference>
<keyword evidence="2" id="KW-0863">Zinc-finger</keyword>
<feature type="compositionally biased region" description="Polar residues" evidence="7">
    <location>
        <begin position="97"/>
        <end position="107"/>
    </location>
</feature>
<dbReference type="Proteomes" id="UP001187531">
    <property type="component" value="Unassembled WGS sequence"/>
</dbReference>
<dbReference type="InterPro" id="IPR009091">
    <property type="entry name" value="RCC1/BLIP-II"/>
</dbReference>
<dbReference type="CDD" id="cd14423">
    <property type="entry name" value="CUE_UBR5"/>
    <property type="match status" value="1"/>
</dbReference>
<dbReference type="GO" id="GO:0034450">
    <property type="term" value="F:ubiquitin-ubiquitin ligase activity"/>
    <property type="evidence" value="ECO:0007669"/>
    <property type="project" value="TreeGrafter"/>
</dbReference>
<dbReference type="SMART" id="SM00119">
    <property type="entry name" value="HECTc"/>
    <property type="match status" value="1"/>
</dbReference>
<feature type="compositionally biased region" description="Basic and acidic residues" evidence="7">
    <location>
        <begin position="2000"/>
        <end position="2014"/>
    </location>
</feature>
<name>A0AA88LGS2_ARTSF</name>
<dbReference type="EMBL" id="JAVRJZ010000002">
    <property type="protein sequence ID" value="KAK2726284.1"/>
    <property type="molecule type" value="Genomic_DNA"/>
</dbReference>
<dbReference type="GO" id="GO:0008270">
    <property type="term" value="F:zinc ion binding"/>
    <property type="evidence" value="ECO:0007669"/>
    <property type="project" value="UniProtKB-KW"/>
</dbReference>
<feature type="region of interest" description="Disordered" evidence="7">
    <location>
        <begin position="2305"/>
        <end position="2334"/>
    </location>
</feature>
<dbReference type="PANTHER" id="PTHR46276">
    <property type="entry name" value="E3 UBIQUITIN-PROTEIN LIGASE UBR5"/>
    <property type="match status" value="1"/>
</dbReference>
<dbReference type="InterPro" id="IPR035983">
    <property type="entry name" value="Hect_E3_ubiquitin_ligase"/>
</dbReference>
<feature type="region of interest" description="Disordered" evidence="7">
    <location>
        <begin position="1978"/>
        <end position="2103"/>
    </location>
</feature>
<dbReference type="PANTHER" id="PTHR46276:SF1">
    <property type="entry name" value="E3 UBIQUITIN-PROTEIN LIGASE UBR5"/>
    <property type="match status" value="1"/>
</dbReference>
<feature type="region of interest" description="Disordered" evidence="7">
    <location>
        <begin position="1619"/>
        <end position="1644"/>
    </location>
</feature>
<reference evidence="10" key="1">
    <citation type="submission" date="2023-07" db="EMBL/GenBank/DDBJ databases">
        <title>Chromosome-level genome assembly of Artemia franciscana.</title>
        <authorList>
            <person name="Jo E."/>
        </authorList>
    </citation>
    <scope>NUCLEOTIDE SEQUENCE</scope>
    <source>
        <tissue evidence="10">Whole body</tissue>
    </source>
</reference>
<dbReference type="GO" id="GO:0000209">
    <property type="term" value="P:protein polyubiquitination"/>
    <property type="evidence" value="ECO:0007669"/>
    <property type="project" value="TreeGrafter"/>
</dbReference>
<gene>
    <name evidence="10" type="ORF">QYM36_000668</name>
</gene>
<comment type="caution">
    <text evidence="10">The sequence shown here is derived from an EMBL/GenBank/DDBJ whole genome shotgun (WGS) entry which is preliminary data.</text>
</comment>
<keyword evidence="11" id="KW-1185">Reference proteome</keyword>
<evidence type="ECO:0000256" key="7">
    <source>
        <dbReference type="SAM" id="MobiDB-lite"/>
    </source>
</evidence>
<dbReference type="SMART" id="SM00396">
    <property type="entry name" value="ZnF_UBR1"/>
    <property type="match status" value="1"/>
</dbReference>
<evidence type="ECO:0000313" key="10">
    <source>
        <dbReference type="EMBL" id="KAK2726284.1"/>
    </source>
</evidence>
<feature type="compositionally biased region" description="Basic and acidic residues" evidence="7">
    <location>
        <begin position="253"/>
        <end position="267"/>
    </location>
</feature>
<feature type="compositionally biased region" description="Polar residues" evidence="7">
    <location>
        <begin position="1520"/>
        <end position="1536"/>
    </location>
</feature>
<dbReference type="InterPro" id="IPR047503">
    <property type="entry name" value="UBR-box_UBR5"/>
</dbReference>
<keyword evidence="4" id="KW-0862">Zinc</keyword>
<evidence type="ECO:0008006" key="12">
    <source>
        <dbReference type="Google" id="ProtNLM"/>
    </source>
</evidence>
<feature type="active site" description="Glycyl thioester intermediate" evidence="5">
    <location>
        <position position="2704"/>
    </location>
</feature>
<organism evidence="10 11">
    <name type="scientific">Artemia franciscana</name>
    <name type="common">Brine shrimp</name>
    <name type="synonym">Artemia sanfranciscana</name>
    <dbReference type="NCBI Taxonomy" id="6661"/>
    <lineage>
        <taxon>Eukaryota</taxon>
        <taxon>Metazoa</taxon>
        <taxon>Ecdysozoa</taxon>
        <taxon>Arthropoda</taxon>
        <taxon>Crustacea</taxon>
        <taxon>Branchiopoda</taxon>
        <taxon>Anostraca</taxon>
        <taxon>Artemiidae</taxon>
        <taxon>Artemia</taxon>
    </lineage>
</organism>
<feature type="domain" description="HECT" evidence="8">
    <location>
        <begin position="2399"/>
        <end position="2735"/>
    </location>
</feature>
<dbReference type="SUPFAM" id="SSF50985">
    <property type="entry name" value="RCC1/BLIP-II"/>
    <property type="match status" value="1"/>
</dbReference>
<dbReference type="GO" id="GO:0005737">
    <property type="term" value="C:cytoplasm"/>
    <property type="evidence" value="ECO:0007669"/>
    <property type="project" value="TreeGrafter"/>
</dbReference>
<protein>
    <recommendedName>
        <fullName evidence="12">E3 ubiquitin-protein ligase UBR5</fullName>
    </recommendedName>
</protein>
<evidence type="ECO:0000259" key="8">
    <source>
        <dbReference type="PROSITE" id="PS50237"/>
    </source>
</evidence>
<dbReference type="PROSITE" id="PS51157">
    <property type="entry name" value="ZF_UBR"/>
    <property type="match status" value="1"/>
</dbReference>
<keyword evidence="1" id="KW-0479">Metal-binding</keyword>
<feature type="region of interest" description="Disordered" evidence="7">
    <location>
        <begin position="553"/>
        <end position="595"/>
    </location>
</feature>
<evidence type="ECO:0000256" key="2">
    <source>
        <dbReference type="ARBA" id="ARBA00022771"/>
    </source>
</evidence>
<dbReference type="InterPro" id="IPR003126">
    <property type="entry name" value="Znf_UBR"/>
</dbReference>
<feature type="region of interest" description="Disordered" evidence="7">
    <location>
        <begin position="1424"/>
        <end position="1607"/>
    </location>
</feature>
<feature type="region of interest" description="Disordered" evidence="7">
    <location>
        <begin position="1201"/>
        <end position="1230"/>
    </location>
</feature>
<feature type="compositionally biased region" description="Basic and acidic residues" evidence="7">
    <location>
        <begin position="560"/>
        <end position="577"/>
    </location>
</feature>
<feature type="region of interest" description="Disordered" evidence="7">
    <location>
        <begin position="889"/>
        <end position="911"/>
    </location>
</feature>
<dbReference type="GO" id="GO:0005634">
    <property type="term" value="C:nucleus"/>
    <property type="evidence" value="ECO:0007669"/>
    <property type="project" value="TreeGrafter"/>
</dbReference>
<feature type="region of interest" description="Disordered" evidence="7">
    <location>
        <begin position="79"/>
        <end position="130"/>
    </location>
</feature>
<dbReference type="InterPro" id="IPR024725">
    <property type="entry name" value="UBR5_UBA"/>
</dbReference>
<accession>A0AA88LGS2</accession>
<dbReference type="FunFam" id="3.30.2410.10:FF:000008">
    <property type="entry name" value="Putative E3 ubiquitin-protein ligase UBR5"/>
    <property type="match status" value="1"/>
</dbReference>
<dbReference type="Gene3D" id="3.30.2410.10">
    <property type="entry name" value="Hect, E3 ligase catalytic domain"/>
    <property type="match status" value="1"/>
</dbReference>
<dbReference type="GO" id="GO:0090263">
    <property type="term" value="P:positive regulation of canonical Wnt signaling pathway"/>
    <property type="evidence" value="ECO:0007669"/>
    <property type="project" value="TreeGrafter"/>
</dbReference>
<evidence type="ECO:0000259" key="9">
    <source>
        <dbReference type="PROSITE" id="PS51157"/>
    </source>
</evidence>
<dbReference type="Gene3D" id="3.30.2160.10">
    <property type="entry name" value="Hect, E3 ligase catalytic domain"/>
    <property type="match status" value="1"/>
</dbReference>
<feature type="region of interest" description="Disordered" evidence="7">
    <location>
        <begin position="246"/>
        <end position="267"/>
    </location>
</feature>
<dbReference type="Pfam" id="PF11547">
    <property type="entry name" value="E3_UbLigase_EDD"/>
    <property type="match status" value="1"/>
</dbReference>
<feature type="region of interest" description="Disordered" evidence="7">
    <location>
        <begin position="924"/>
        <end position="988"/>
    </location>
</feature>
<feature type="compositionally biased region" description="Polar residues" evidence="7">
    <location>
        <begin position="1442"/>
        <end position="1458"/>
    </location>
</feature>
<dbReference type="GO" id="GO:0043130">
    <property type="term" value="F:ubiquitin binding"/>
    <property type="evidence" value="ECO:0007669"/>
    <property type="project" value="InterPro"/>
</dbReference>
<proteinExistence type="predicted"/>
<evidence type="ECO:0000256" key="5">
    <source>
        <dbReference type="PROSITE-ProRule" id="PRU00104"/>
    </source>
</evidence>
<dbReference type="PROSITE" id="PS50237">
    <property type="entry name" value="HECT"/>
    <property type="match status" value="1"/>
</dbReference>
<feature type="compositionally biased region" description="Low complexity" evidence="7">
    <location>
        <begin position="1621"/>
        <end position="1638"/>
    </location>
</feature>
<evidence type="ECO:0000313" key="11">
    <source>
        <dbReference type="Proteomes" id="UP001187531"/>
    </source>
</evidence>
<feature type="compositionally biased region" description="Acidic residues" evidence="7">
    <location>
        <begin position="1569"/>
        <end position="1586"/>
    </location>
</feature>
<feature type="compositionally biased region" description="Polar residues" evidence="7">
    <location>
        <begin position="2084"/>
        <end position="2103"/>
    </location>
</feature>